<reference evidence="1" key="2">
    <citation type="journal article" date="2015" name="Data Brief">
        <title>Shoot transcriptome of the giant reed, Arundo donax.</title>
        <authorList>
            <person name="Barrero R.A."/>
            <person name="Guerrero F.D."/>
            <person name="Moolhuijzen P."/>
            <person name="Goolsby J.A."/>
            <person name="Tidwell J."/>
            <person name="Bellgard S.E."/>
            <person name="Bellgard M.I."/>
        </authorList>
    </citation>
    <scope>NUCLEOTIDE SEQUENCE</scope>
    <source>
        <tissue evidence="1">Shoot tissue taken approximately 20 cm above the soil surface</tissue>
    </source>
</reference>
<protein>
    <submittedName>
        <fullName evidence="1">Uncharacterized protein</fullName>
    </submittedName>
</protein>
<proteinExistence type="predicted"/>
<accession>A0A0A9BXR6</accession>
<sequence>MSAVGDHNNRYLRQV</sequence>
<organism evidence="1">
    <name type="scientific">Arundo donax</name>
    <name type="common">Giant reed</name>
    <name type="synonym">Donax arundinaceus</name>
    <dbReference type="NCBI Taxonomy" id="35708"/>
    <lineage>
        <taxon>Eukaryota</taxon>
        <taxon>Viridiplantae</taxon>
        <taxon>Streptophyta</taxon>
        <taxon>Embryophyta</taxon>
        <taxon>Tracheophyta</taxon>
        <taxon>Spermatophyta</taxon>
        <taxon>Magnoliopsida</taxon>
        <taxon>Liliopsida</taxon>
        <taxon>Poales</taxon>
        <taxon>Poaceae</taxon>
        <taxon>PACMAD clade</taxon>
        <taxon>Arundinoideae</taxon>
        <taxon>Arundineae</taxon>
        <taxon>Arundo</taxon>
    </lineage>
</organism>
<reference evidence="1" key="1">
    <citation type="submission" date="2014-09" db="EMBL/GenBank/DDBJ databases">
        <authorList>
            <person name="Magalhaes I.L.F."/>
            <person name="Oliveira U."/>
            <person name="Santos F.R."/>
            <person name="Vidigal T.H.D.A."/>
            <person name="Brescovit A.D."/>
            <person name="Santos A.J."/>
        </authorList>
    </citation>
    <scope>NUCLEOTIDE SEQUENCE</scope>
    <source>
        <tissue evidence="1">Shoot tissue taken approximately 20 cm above the soil surface</tissue>
    </source>
</reference>
<dbReference type="EMBL" id="GBRH01229819">
    <property type="protein sequence ID" value="JAD68076.1"/>
    <property type="molecule type" value="Transcribed_RNA"/>
</dbReference>
<evidence type="ECO:0000313" key="1">
    <source>
        <dbReference type="EMBL" id="JAD68076.1"/>
    </source>
</evidence>
<name>A0A0A9BXR6_ARUDO</name>